<feature type="region of interest" description="Disordered" evidence="1">
    <location>
        <begin position="160"/>
        <end position="339"/>
    </location>
</feature>
<evidence type="ECO:0000313" key="2">
    <source>
        <dbReference type="EMBL" id="KAF7727433.1"/>
    </source>
</evidence>
<feature type="region of interest" description="Disordered" evidence="1">
    <location>
        <begin position="570"/>
        <end position="659"/>
    </location>
</feature>
<feature type="compositionally biased region" description="Low complexity" evidence="1">
    <location>
        <begin position="212"/>
        <end position="224"/>
    </location>
</feature>
<comment type="caution">
    <text evidence="2">The sequence shown here is derived from an EMBL/GenBank/DDBJ whole genome shotgun (WGS) entry which is preliminary data.</text>
</comment>
<feature type="compositionally biased region" description="Polar residues" evidence="1">
    <location>
        <begin position="574"/>
        <end position="587"/>
    </location>
</feature>
<sequence length="718" mass="78634">MAADAGLGKGTAAHYVSHHSILLYKTARCYVMGQRHAGQLGYDQIAEPIWAGQRRPGGSGPSSVGDSIAAMNADPSGALLNRPFYATPVSTMMSDNEIDFLEGLDELEGELGGDYDANNLDIEELEREFGLDTLDDDKAMKSKEVAADTKKEITKPVAKSEVKEVSEVSDSAKLESLKSNDTKKQQMKNDVADTETSVKDSSAKEKELVEKIAATNIQATTTQTLKPKTDVEFEAGKPTKEKESSKPVDSTTARLEEDKKPQTRIASSQADSNKTNLTKTIPVHSSHNKKPISPRPTTAKPLNDGSRPGFNPYSQDNGPRLHRSNVQSFPGHPKMSHMGPGMYPMNNPVFDMMGMNTPVAQNGMPMPQYGIPMMNYQPGPGTRIHINPKFAGARPPIGNIHHMYSGAYANLNSMDEQQLLQRQRELEQQRQHLLLTQQRRREARKQSENTKSPQQVELLQLATIVLTFPSIVFRVQLRKLPQTIGKQRNVCIVDVTPTNELILSHIAAISTLKRKNGSENNGIAANDQSPKRPFTDRVREAIVSAEQSVRPSMGLTIKGAAAAAAAAAQTANASPNSQPKQSIQQRLSTRKQDPVSLATAQNVRRLMGHQVTREARRPSPYPTDNLRRQNNAGNQGAPQDQPTTTPRKPESPIPISVKGKSSTLLVANVQSSVTDAELHEMGNKVPGGIESLRRNGEQVTMKFASDDAAVVFRRMFNK</sequence>
<evidence type="ECO:0000256" key="1">
    <source>
        <dbReference type="SAM" id="MobiDB-lite"/>
    </source>
</evidence>
<protein>
    <submittedName>
        <fullName evidence="2">Uncharacterized protein</fullName>
    </submittedName>
</protein>
<feature type="compositionally biased region" description="Polar residues" evidence="1">
    <location>
        <begin position="628"/>
        <end position="646"/>
    </location>
</feature>
<gene>
    <name evidence="2" type="ORF">EC973_007502</name>
</gene>
<dbReference type="AlphaFoldDB" id="A0A8H7BUW7"/>
<name>A0A8H7BUW7_9FUNG</name>
<dbReference type="EMBL" id="JABAYA010000056">
    <property type="protein sequence ID" value="KAF7727433.1"/>
    <property type="molecule type" value="Genomic_DNA"/>
</dbReference>
<evidence type="ECO:0000313" key="3">
    <source>
        <dbReference type="Proteomes" id="UP000605846"/>
    </source>
</evidence>
<feature type="compositionally biased region" description="Polar residues" evidence="1">
    <location>
        <begin position="264"/>
        <end position="285"/>
    </location>
</feature>
<reference evidence="2" key="1">
    <citation type="submission" date="2020-01" db="EMBL/GenBank/DDBJ databases">
        <title>Genome Sequencing of Three Apophysomyces-Like Fungal Strains Confirms a Novel Fungal Genus in the Mucoromycota with divergent Burkholderia-like Endosymbiotic Bacteria.</title>
        <authorList>
            <person name="Stajich J.E."/>
            <person name="Macias A.M."/>
            <person name="Carter-House D."/>
            <person name="Lovett B."/>
            <person name="Kasson L.R."/>
            <person name="Berry K."/>
            <person name="Grigoriev I."/>
            <person name="Chang Y."/>
            <person name="Spatafora J."/>
            <person name="Kasson M.T."/>
        </authorList>
    </citation>
    <scope>NUCLEOTIDE SEQUENCE</scope>
    <source>
        <strain evidence="2">NRRL A-21654</strain>
    </source>
</reference>
<organism evidence="2 3">
    <name type="scientific">Apophysomyces ossiformis</name>
    <dbReference type="NCBI Taxonomy" id="679940"/>
    <lineage>
        <taxon>Eukaryota</taxon>
        <taxon>Fungi</taxon>
        <taxon>Fungi incertae sedis</taxon>
        <taxon>Mucoromycota</taxon>
        <taxon>Mucoromycotina</taxon>
        <taxon>Mucoromycetes</taxon>
        <taxon>Mucorales</taxon>
        <taxon>Mucorineae</taxon>
        <taxon>Mucoraceae</taxon>
        <taxon>Apophysomyces</taxon>
    </lineage>
</organism>
<feature type="compositionally biased region" description="Basic and acidic residues" evidence="1">
    <location>
        <begin position="196"/>
        <end position="210"/>
    </location>
</feature>
<dbReference type="Proteomes" id="UP000605846">
    <property type="component" value="Unassembled WGS sequence"/>
</dbReference>
<proteinExistence type="predicted"/>
<keyword evidence="3" id="KW-1185">Reference proteome</keyword>
<dbReference type="OrthoDB" id="2428461at2759"/>
<feature type="compositionally biased region" description="Basic and acidic residues" evidence="1">
    <location>
        <begin position="227"/>
        <end position="246"/>
    </location>
</feature>
<feature type="compositionally biased region" description="Basic and acidic residues" evidence="1">
    <location>
        <begin position="160"/>
        <end position="184"/>
    </location>
</feature>
<accession>A0A8H7BUW7</accession>